<dbReference type="Proteomes" id="UP000192327">
    <property type="component" value="Unassembled WGS sequence"/>
</dbReference>
<sequence>MVAHGLVVKAAGTVFTGLVGVSAYEALRKAVGADPVRRVAVTATEWSLRATRRAEVAAESARLKVADVVAEAHERIGDDASLPTATQVPDDDCC</sequence>
<dbReference type="InterPro" id="IPR009963">
    <property type="entry name" value="DUF1490"/>
</dbReference>
<evidence type="ECO:0000313" key="4">
    <source>
        <dbReference type="Proteomes" id="UP000192327"/>
    </source>
</evidence>
<dbReference type="STRING" id="342002.BST15_20355"/>
<reference evidence="2 4" key="3">
    <citation type="submission" date="2016-12" db="EMBL/GenBank/DDBJ databases">
        <title>The new phylogeny of genus Mycobacterium.</title>
        <authorList>
            <person name="Tortoli E."/>
            <person name="Trovato A."/>
            <person name="Cirillo D.M."/>
        </authorList>
    </citation>
    <scope>NUCLEOTIDE SEQUENCE [LARGE SCALE GENOMIC DNA]</scope>
    <source>
        <strain evidence="2 4">DSM 44942</strain>
    </source>
</reference>
<evidence type="ECO:0000313" key="3">
    <source>
        <dbReference type="Proteomes" id="UP000034416"/>
    </source>
</evidence>
<dbReference type="EMBL" id="MVHH01000088">
    <property type="protein sequence ID" value="OQZ91066.1"/>
    <property type="molecule type" value="Genomic_DNA"/>
</dbReference>
<evidence type="ECO:0000313" key="1">
    <source>
        <dbReference type="EMBL" id="KKB99826.1"/>
    </source>
</evidence>
<dbReference type="PATRIC" id="fig|342002.3.peg.2538"/>
<organism evidence="1 3">
    <name type="scientific">Mycolicibacter arupensis</name>
    <dbReference type="NCBI Taxonomy" id="342002"/>
    <lineage>
        <taxon>Bacteria</taxon>
        <taxon>Bacillati</taxon>
        <taxon>Actinomycetota</taxon>
        <taxon>Actinomycetes</taxon>
        <taxon>Mycobacteriales</taxon>
        <taxon>Mycobacteriaceae</taxon>
        <taxon>Mycolicibacter</taxon>
    </lineage>
</organism>
<evidence type="ECO:0000313" key="2">
    <source>
        <dbReference type="EMBL" id="OQZ91066.1"/>
    </source>
</evidence>
<name>A0A0F5MYP9_9MYCO</name>
<accession>A0A0F5MYP9</accession>
<protein>
    <recommendedName>
        <fullName evidence="5">DUF1490 family protein</fullName>
    </recommendedName>
</protein>
<comment type="caution">
    <text evidence="1">The sequence shown here is derived from an EMBL/GenBank/DDBJ whole genome shotgun (WGS) entry which is preliminary data.</text>
</comment>
<dbReference type="AlphaFoldDB" id="A0A0F5MYP9"/>
<dbReference type="Proteomes" id="UP000034416">
    <property type="component" value="Unassembled WGS sequence"/>
</dbReference>
<proteinExistence type="predicted"/>
<gene>
    <name evidence="2" type="ORF">BST15_20355</name>
    <name evidence="1" type="ORF">WR43_08005</name>
</gene>
<keyword evidence="4" id="KW-1185">Reference proteome</keyword>
<dbReference type="EMBL" id="LASW01000024">
    <property type="protein sequence ID" value="KKB99826.1"/>
    <property type="molecule type" value="Genomic_DNA"/>
</dbReference>
<dbReference type="RefSeq" id="WP_046189034.1">
    <property type="nucleotide sequence ID" value="NZ_JACKUJ010000026.1"/>
</dbReference>
<dbReference type="OrthoDB" id="3579065at2"/>
<dbReference type="Pfam" id="PF07371">
    <property type="entry name" value="DUF1490"/>
    <property type="match status" value="1"/>
</dbReference>
<reference evidence="3" key="1">
    <citation type="submission" date="2015-04" db="EMBL/GenBank/DDBJ databases">
        <title>Genome sequence of Mycobacterium arupense GUC1.</title>
        <authorList>
            <person name="Greninger A.L."/>
            <person name="Cunningham G."/>
            <person name="Chiu C.Y."/>
            <person name="Miller S."/>
        </authorList>
    </citation>
    <scope>NUCLEOTIDE SEQUENCE [LARGE SCALE GENOMIC DNA]</scope>
    <source>
        <strain evidence="3">GUC1</strain>
    </source>
</reference>
<evidence type="ECO:0008006" key="5">
    <source>
        <dbReference type="Google" id="ProtNLM"/>
    </source>
</evidence>
<reference evidence="1" key="2">
    <citation type="submission" date="2015-04" db="EMBL/GenBank/DDBJ databases">
        <title>Genome sequence of Mycobacterium arupense strain GUC1.</title>
        <authorList>
            <person name="Greninger A.L."/>
            <person name="Cunningham G."/>
            <person name="Chiu C.Y."/>
            <person name="Miller S."/>
        </authorList>
    </citation>
    <scope>NUCLEOTIDE SEQUENCE</scope>
    <source>
        <strain evidence="1">GUC1</strain>
    </source>
</reference>